<comment type="caution">
    <text evidence="1">The sequence shown here is derived from an EMBL/GenBank/DDBJ whole genome shotgun (WGS) entry which is preliminary data.</text>
</comment>
<evidence type="ECO:0000313" key="2">
    <source>
        <dbReference type="Proteomes" id="UP000688137"/>
    </source>
</evidence>
<organism evidence="1 2">
    <name type="scientific">Paramecium primaurelia</name>
    <dbReference type="NCBI Taxonomy" id="5886"/>
    <lineage>
        <taxon>Eukaryota</taxon>
        <taxon>Sar</taxon>
        <taxon>Alveolata</taxon>
        <taxon>Ciliophora</taxon>
        <taxon>Intramacronucleata</taxon>
        <taxon>Oligohymenophorea</taxon>
        <taxon>Peniculida</taxon>
        <taxon>Parameciidae</taxon>
        <taxon>Paramecium</taxon>
    </lineage>
</organism>
<dbReference type="AlphaFoldDB" id="A0A8S1KSK1"/>
<evidence type="ECO:0000313" key="1">
    <source>
        <dbReference type="EMBL" id="CAD8056262.1"/>
    </source>
</evidence>
<name>A0A8S1KSK1_PARPR</name>
<dbReference type="EMBL" id="CAJJDM010000022">
    <property type="protein sequence ID" value="CAD8056262.1"/>
    <property type="molecule type" value="Genomic_DNA"/>
</dbReference>
<reference evidence="1" key="1">
    <citation type="submission" date="2021-01" db="EMBL/GenBank/DDBJ databases">
        <authorList>
            <consortium name="Genoscope - CEA"/>
            <person name="William W."/>
        </authorList>
    </citation>
    <scope>NUCLEOTIDE SEQUENCE</scope>
</reference>
<accession>A0A8S1KSK1</accession>
<keyword evidence="2" id="KW-1185">Reference proteome</keyword>
<proteinExistence type="predicted"/>
<dbReference type="Proteomes" id="UP000688137">
    <property type="component" value="Unassembled WGS sequence"/>
</dbReference>
<protein>
    <submittedName>
        <fullName evidence="1">Uncharacterized protein</fullName>
    </submittedName>
</protein>
<gene>
    <name evidence="1" type="ORF">PPRIM_AZ9-3.1.T0240223</name>
</gene>
<sequence length="229" mass="27446">MGSSIFSLQIKYMGSAFFITNIDKARQIQLKKQRPSVQFIQILWRIQNKVPILKKLYQILNNQNLISQQNIYSLCIQAYITLVQINQINNEIERGTLIQQEQFKRSDIRKFIQKIDIISIYFLKYRQNKIKLKALSANKSVFRSYIDEEQILKQIANHNIFHNNIFKESSQNQEGKIKKFIQIHEGGIDFIIQSSNIYQKMGQLYWRRLCEQFKWRYKKVDQQNEKITS</sequence>